<keyword evidence="1" id="KW-0732">Signal</keyword>
<dbReference type="EMBL" id="UYJE01000096">
    <property type="protein sequence ID" value="VDH90155.1"/>
    <property type="molecule type" value="Genomic_DNA"/>
</dbReference>
<proteinExistence type="predicted"/>
<evidence type="ECO:0008006" key="4">
    <source>
        <dbReference type="Google" id="ProtNLM"/>
    </source>
</evidence>
<keyword evidence="3" id="KW-1185">Reference proteome</keyword>
<dbReference type="OrthoDB" id="6209859at2759"/>
<protein>
    <recommendedName>
        <fullName evidence="4">C-type lectin domain-containing protein</fullName>
    </recommendedName>
</protein>
<evidence type="ECO:0000256" key="1">
    <source>
        <dbReference type="SAM" id="SignalP"/>
    </source>
</evidence>
<organism evidence="2 3">
    <name type="scientific">Mytilus galloprovincialis</name>
    <name type="common">Mediterranean mussel</name>
    <dbReference type="NCBI Taxonomy" id="29158"/>
    <lineage>
        <taxon>Eukaryota</taxon>
        <taxon>Metazoa</taxon>
        <taxon>Spiralia</taxon>
        <taxon>Lophotrochozoa</taxon>
        <taxon>Mollusca</taxon>
        <taxon>Bivalvia</taxon>
        <taxon>Autobranchia</taxon>
        <taxon>Pteriomorphia</taxon>
        <taxon>Mytilida</taxon>
        <taxon>Mytiloidea</taxon>
        <taxon>Mytilidae</taxon>
        <taxon>Mytilinae</taxon>
        <taxon>Mytilus</taxon>
    </lineage>
</organism>
<accession>A0A8B6BFV1</accession>
<sequence length="318" mass="36221">MLFLAGLLLVSFFGSFSKSYVLLSPRGSYTWSDAYDNCKANKGYLASVISYDATVKSSLAWIGKVELISKWLQIMGCYVFDSTRGNLFQVPTIADCEMQCSGYKYFAFRAQIEPVCLCMPQMPQTLSNAHSCDSVNTYRFLIVYSRYLRSKFYEKEMGNCMYSSCTTSPMQIDGPYVANCTSSSVRGVCALGEHVEDDNSGWNKSLKDCIEHHGTYFPEDFRNVCADVKSPSWTNIFRENHSFFYNIRSHNDLLSNRIPLKCASVKVRHSDGLRIIKDTHYVECNTRLPYFLCATDSQHLVVNFSQYITSTITNQYTI</sequence>
<dbReference type="Proteomes" id="UP000596742">
    <property type="component" value="Unassembled WGS sequence"/>
</dbReference>
<comment type="caution">
    <text evidence="2">The sequence shown here is derived from an EMBL/GenBank/DDBJ whole genome shotgun (WGS) entry which is preliminary data.</text>
</comment>
<dbReference type="AlphaFoldDB" id="A0A8B6BFV1"/>
<name>A0A8B6BFV1_MYTGA</name>
<gene>
    <name evidence="2" type="ORF">MGAL_10B014979</name>
</gene>
<evidence type="ECO:0000313" key="2">
    <source>
        <dbReference type="EMBL" id="VDH90155.1"/>
    </source>
</evidence>
<feature type="signal peptide" evidence="1">
    <location>
        <begin position="1"/>
        <end position="19"/>
    </location>
</feature>
<feature type="chain" id="PRO_5032410838" description="C-type lectin domain-containing protein" evidence="1">
    <location>
        <begin position="20"/>
        <end position="318"/>
    </location>
</feature>
<feature type="non-terminal residue" evidence="2">
    <location>
        <position position="1"/>
    </location>
</feature>
<evidence type="ECO:0000313" key="3">
    <source>
        <dbReference type="Proteomes" id="UP000596742"/>
    </source>
</evidence>
<reference evidence="2" key="1">
    <citation type="submission" date="2018-11" db="EMBL/GenBank/DDBJ databases">
        <authorList>
            <person name="Alioto T."/>
            <person name="Alioto T."/>
        </authorList>
    </citation>
    <scope>NUCLEOTIDE SEQUENCE</scope>
</reference>